<proteinExistence type="predicted"/>
<sequence length="495" mass="54361">MKLFKLSCAGLAVGALLQGCASHSPQTAMNQAQPTTTPIKHVVVIFDENISFDHYFGTYPHATNPAGEPAFHAKADTPAVNGLTTELLEHNPNRYNPFRMVRNQEPCDQDHGYEAEQDAYNGGLVNQFVSATGNKHSKVCQRQVMGYYDGNTVTALWNYAQHFAMSDNSYGTIFGPSTPGALNLVAGRTSTTYPSNTPGVKQGNLVSDVDPRFDDCSYKDVEKAKGAELATSVLSGLVYVKGDNIGTLLNAKQVTWGWFEGGFDPTSYHNGIARCSAKSTNVFGGQANDYIPHHEPFQYFKSTANPHHLAPSSLANVGHSDRANHQYSLKTFWSAAEQGHLPAVSFLKAKGIEDGHAGYSNPLDEQHFLVRTINRLEKLPQWKNMAIVIAYDDSDGYYDHVMPPKNQFANRSGRHGFGPRLPLLVISPYAKPNFIDHTLTDQSSIARFIENNWQLGRMQNSMDAHAGTLTHMFDFKEGGKTKALILNPTTGESAS</sequence>
<dbReference type="Pfam" id="PF04185">
    <property type="entry name" value="Phosphoesterase"/>
    <property type="match status" value="1"/>
</dbReference>
<dbReference type="CDD" id="cd16013">
    <property type="entry name" value="AcpA"/>
    <property type="match status" value="1"/>
</dbReference>
<accession>A0ABW9G4T9</accession>
<dbReference type="InterPro" id="IPR007312">
    <property type="entry name" value="Phosphoesterase"/>
</dbReference>
<dbReference type="PANTHER" id="PTHR31956:SF1">
    <property type="entry name" value="NON-SPECIFIC PHOSPHOLIPASE C1"/>
    <property type="match status" value="1"/>
</dbReference>
<protein>
    <submittedName>
        <fullName evidence="3">Alkaline phosphatase family protein</fullName>
    </submittedName>
</protein>
<name>A0ABW9G4T9_9GAMM</name>
<dbReference type="Proteomes" id="UP001629953">
    <property type="component" value="Unassembled WGS sequence"/>
</dbReference>
<gene>
    <name evidence="3" type="ORF">ABUE30_04870</name>
</gene>
<dbReference type="Gene3D" id="3.40.720.10">
    <property type="entry name" value="Alkaline Phosphatase, subunit A"/>
    <property type="match status" value="2"/>
</dbReference>
<evidence type="ECO:0000313" key="4">
    <source>
        <dbReference type="Proteomes" id="UP001629953"/>
    </source>
</evidence>
<dbReference type="RefSeq" id="WP_408622584.1">
    <property type="nucleotide sequence ID" value="NZ_JBEQCT010000002.1"/>
</dbReference>
<dbReference type="InterPro" id="IPR017850">
    <property type="entry name" value="Alkaline_phosphatase_core_sf"/>
</dbReference>
<feature type="signal peptide" evidence="2">
    <location>
        <begin position="1"/>
        <end position="21"/>
    </location>
</feature>
<keyword evidence="4" id="KW-1185">Reference proteome</keyword>
<evidence type="ECO:0000256" key="2">
    <source>
        <dbReference type="SAM" id="SignalP"/>
    </source>
</evidence>
<keyword evidence="2" id="KW-0732">Signal</keyword>
<dbReference type="PANTHER" id="PTHR31956">
    <property type="entry name" value="NON-SPECIFIC PHOSPHOLIPASE C4-RELATED"/>
    <property type="match status" value="1"/>
</dbReference>
<reference evidence="3 4" key="1">
    <citation type="journal article" date="2013" name="Int. J. Syst. Evol. Microbiol.">
        <title>Celerinatantimonas yamalensis sp. nov., a cold-adapted diazotrophic bacterium from a cold permafrost brine.</title>
        <authorList>
            <person name="Shcherbakova V."/>
            <person name="Chuvilskaya N."/>
            <person name="Rivkina E."/>
            <person name="Demidov N."/>
            <person name="Uchaeva V."/>
            <person name="Suetin S."/>
            <person name="Suzina N."/>
            <person name="Gilichinsky D."/>
        </authorList>
    </citation>
    <scope>NUCLEOTIDE SEQUENCE [LARGE SCALE GENOMIC DNA]</scope>
    <source>
        <strain evidence="3 4">C7</strain>
    </source>
</reference>
<dbReference type="SUPFAM" id="SSF53649">
    <property type="entry name" value="Alkaline phosphatase-like"/>
    <property type="match status" value="1"/>
</dbReference>
<keyword evidence="1" id="KW-0378">Hydrolase</keyword>
<feature type="chain" id="PRO_5046520987" evidence="2">
    <location>
        <begin position="22"/>
        <end position="495"/>
    </location>
</feature>
<evidence type="ECO:0000256" key="1">
    <source>
        <dbReference type="ARBA" id="ARBA00022801"/>
    </source>
</evidence>
<dbReference type="EMBL" id="JBEQCT010000002">
    <property type="protein sequence ID" value="MFM2484404.1"/>
    <property type="molecule type" value="Genomic_DNA"/>
</dbReference>
<organism evidence="3 4">
    <name type="scientific">Celerinatantimonas yamalensis</name>
    <dbReference type="NCBI Taxonomy" id="559956"/>
    <lineage>
        <taxon>Bacteria</taxon>
        <taxon>Pseudomonadati</taxon>
        <taxon>Pseudomonadota</taxon>
        <taxon>Gammaproteobacteria</taxon>
        <taxon>Celerinatantimonadaceae</taxon>
        <taxon>Celerinatantimonas</taxon>
    </lineage>
</organism>
<comment type="caution">
    <text evidence="3">The sequence shown here is derived from an EMBL/GenBank/DDBJ whole genome shotgun (WGS) entry which is preliminary data.</text>
</comment>
<dbReference type="PROSITE" id="PS51257">
    <property type="entry name" value="PROKAR_LIPOPROTEIN"/>
    <property type="match status" value="1"/>
</dbReference>
<evidence type="ECO:0000313" key="3">
    <source>
        <dbReference type="EMBL" id="MFM2484404.1"/>
    </source>
</evidence>